<comment type="caution">
    <text evidence="1">The sequence shown here is derived from an EMBL/GenBank/DDBJ whole genome shotgun (WGS) entry which is preliminary data.</text>
</comment>
<name>A0A5B6VC61_9ROSI</name>
<organism evidence="1 2">
    <name type="scientific">Gossypium australe</name>
    <dbReference type="NCBI Taxonomy" id="47621"/>
    <lineage>
        <taxon>Eukaryota</taxon>
        <taxon>Viridiplantae</taxon>
        <taxon>Streptophyta</taxon>
        <taxon>Embryophyta</taxon>
        <taxon>Tracheophyta</taxon>
        <taxon>Spermatophyta</taxon>
        <taxon>Magnoliopsida</taxon>
        <taxon>eudicotyledons</taxon>
        <taxon>Gunneridae</taxon>
        <taxon>Pentapetalae</taxon>
        <taxon>rosids</taxon>
        <taxon>malvids</taxon>
        <taxon>Malvales</taxon>
        <taxon>Malvaceae</taxon>
        <taxon>Malvoideae</taxon>
        <taxon>Gossypium</taxon>
    </lineage>
</organism>
<reference evidence="2" key="1">
    <citation type="journal article" date="2019" name="Plant Biotechnol. J.">
        <title>Genome sequencing of the Australian wild diploid species Gossypium australe highlights disease resistance and delayed gland morphogenesis.</title>
        <authorList>
            <person name="Cai Y."/>
            <person name="Cai X."/>
            <person name="Wang Q."/>
            <person name="Wang P."/>
            <person name="Zhang Y."/>
            <person name="Cai C."/>
            <person name="Xu Y."/>
            <person name="Wang K."/>
            <person name="Zhou Z."/>
            <person name="Wang C."/>
            <person name="Geng S."/>
            <person name="Li B."/>
            <person name="Dong Q."/>
            <person name="Hou Y."/>
            <person name="Wang H."/>
            <person name="Ai P."/>
            <person name="Liu Z."/>
            <person name="Yi F."/>
            <person name="Sun M."/>
            <person name="An G."/>
            <person name="Cheng J."/>
            <person name="Zhang Y."/>
            <person name="Shi Q."/>
            <person name="Xie Y."/>
            <person name="Shi X."/>
            <person name="Chang Y."/>
            <person name="Huang F."/>
            <person name="Chen Y."/>
            <person name="Hong S."/>
            <person name="Mi L."/>
            <person name="Sun Q."/>
            <person name="Zhang L."/>
            <person name="Zhou B."/>
            <person name="Peng R."/>
            <person name="Zhang X."/>
            <person name="Liu F."/>
        </authorList>
    </citation>
    <scope>NUCLEOTIDE SEQUENCE [LARGE SCALE GENOMIC DNA]</scope>
    <source>
        <strain evidence="2">cv. PA1801</strain>
    </source>
</reference>
<proteinExistence type="predicted"/>
<dbReference type="GO" id="GO:0003964">
    <property type="term" value="F:RNA-directed DNA polymerase activity"/>
    <property type="evidence" value="ECO:0007669"/>
    <property type="project" value="UniProtKB-KW"/>
</dbReference>
<keyword evidence="2" id="KW-1185">Reference proteome</keyword>
<dbReference type="EMBL" id="SMMG02000007">
    <property type="protein sequence ID" value="KAA3466591.1"/>
    <property type="molecule type" value="Genomic_DNA"/>
</dbReference>
<dbReference type="InterPro" id="IPR052343">
    <property type="entry name" value="Retrotransposon-Effector_Assoc"/>
</dbReference>
<dbReference type="OrthoDB" id="1938551at2759"/>
<evidence type="ECO:0000313" key="2">
    <source>
        <dbReference type="Proteomes" id="UP000325315"/>
    </source>
</evidence>
<protein>
    <submittedName>
        <fullName evidence="1">Reverse transcriptase</fullName>
    </submittedName>
</protein>
<dbReference type="PANTHER" id="PTHR46890:SF48">
    <property type="entry name" value="RNA-DIRECTED DNA POLYMERASE"/>
    <property type="match status" value="1"/>
</dbReference>
<accession>A0A5B6VC61</accession>
<keyword evidence="1" id="KW-0548">Nucleotidyltransferase</keyword>
<dbReference type="PANTHER" id="PTHR46890">
    <property type="entry name" value="NON-LTR RETROLELEMENT REVERSE TRANSCRIPTASE-LIKE PROTEIN-RELATED"/>
    <property type="match status" value="1"/>
</dbReference>
<evidence type="ECO:0000313" key="1">
    <source>
        <dbReference type="EMBL" id="KAA3466591.1"/>
    </source>
</evidence>
<keyword evidence="1" id="KW-0808">Transferase</keyword>
<gene>
    <name evidence="1" type="ORF">EPI10_001673</name>
</gene>
<keyword evidence="1" id="KW-0695">RNA-directed DNA polymerase</keyword>
<sequence length="157" mass="18101">MRRKFNKISALKLGDHWCYDDDELRREVVCFFFSLYSLNDQSNGVFALHGYFPRIELVVLDNLAMEVTNEEIQDAMFSIGPLNPGPDGLHALFYQNQWETVGPDIITNIIANQFKLVFHLLIAQNQVSFVARRHIIDNIIVAHEIIHSMLIKKGKKS</sequence>
<dbReference type="AlphaFoldDB" id="A0A5B6VC61"/>
<dbReference type="Proteomes" id="UP000325315">
    <property type="component" value="Unassembled WGS sequence"/>
</dbReference>